<accession>A0A372M236</accession>
<protein>
    <recommendedName>
        <fullName evidence="1">peptide chain release factor N(5)-glutamine methyltransferase</fullName>
        <ecNumber evidence="1">2.1.1.297</ecNumber>
    </recommendedName>
</protein>
<keyword evidence="4" id="KW-0949">S-adenosyl-L-methionine</keyword>
<dbReference type="NCBIfam" id="TIGR03704">
    <property type="entry name" value="PrmC_rel_meth"/>
    <property type="match status" value="1"/>
</dbReference>
<gene>
    <name evidence="7" type="ORF">DY218_19390</name>
</gene>
<dbReference type="GO" id="GO:0102559">
    <property type="term" value="F:peptide chain release factor N(5)-glutamine methyltransferase activity"/>
    <property type="evidence" value="ECO:0007669"/>
    <property type="project" value="UniProtKB-EC"/>
</dbReference>
<organism evidence="7 8">
    <name type="scientific">Streptomyces triticagri</name>
    <dbReference type="NCBI Taxonomy" id="2293568"/>
    <lineage>
        <taxon>Bacteria</taxon>
        <taxon>Bacillati</taxon>
        <taxon>Actinomycetota</taxon>
        <taxon>Actinomycetes</taxon>
        <taxon>Kitasatosporales</taxon>
        <taxon>Streptomycetaceae</taxon>
        <taxon>Streptomyces</taxon>
    </lineage>
</organism>
<keyword evidence="2" id="KW-0489">Methyltransferase</keyword>
<reference evidence="7 8" key="1">
    <citation type="submission" date="2018-08" db="EMBL/GenBank/DDBJ databases">
        <title>Isolation, diversity and antifungal activity of Actinobacteria from wheat.</title>
        <authorList>
            <person name="Han C."/>
        </authorList>
    </citation>
    <scope>NUCLEOTIDE SEQUENCE [LARGE SCALE GENOMIC DNA]</scope>
    <source>
        <strain evidence="7 8">NEAU-YY421</strain>
    </source>
</reference>
<evidence type="ECO:0000259" key="6">
    <source>
        <dbReference type="Pfam" id="PF05175"/>
    </source>
</evidence>
<evidence type="ECO:0000256" key="1">
    <source>
        <dbReference type="ARBA" id="ARBA00012771"/>
    </source>
</evidence>
<dbReference type="EMBL" id="QUAK01000105">
    <property type="protein sequence ID" value="RFU85004.1"/>
    <property type="molecule type" value="Genomic_DNA"/>
</dbReference>
<comment type="catalytic activity">
    <reaction evidence="5">
        <text>L-glutaminyl-[peptide chain release factor] + S-adenosyl-L-methionine = N(5)-methyl-L-glutaminyl-[peptide chain release factor] + S-adenosyl-L-homocysteine + H(+)</text>
        <dbReference type="Rhea" id="RHEA:42896"/>
        <dbReference type="Rhea" id="RHEA-COMP:10271"/>
        <dbReference type="Rhea" id="RHEA-COMP:10272"/>
        <dbReference type="ChEBI" id="CHEBI:15378"/>
        <dbReference type="ChEBI" id="CHEBI:30011"/>
        <dbReference type="ChEBI" id="CHEBI:57856"/>
        <dbReference type="ChEBI" id="CHEBI:59789"/>
        <dbReference type="ChEBI" id="CHEBI:61891"/>
        <dbReference type="EC" id="2.1.1.297"/>
    </reaction>
</comment>
<feature type="domain" description="Methyltransferase small" evidence="6">
    <location>
        <begin position="110"/>
        <end position="186"/>
    </location>
</feature>
<keyword evidence="3" id="KW-0808">Transferase</keyword>
<dbReference type="Gene3D" id="1.10.8.10">
    <property type="entry name" value="DNA helicase RuvA subunit, C-terminal domain"/>
    <property type="match status" value="1"/>
</dbReference>
<dbReference type="InterPro" id="IPR007848">
    <property type="entry name" value="Small_mtfrase_dom"/>
</dbReference>
<comment type="caution">
    <text evidence="7">The sequence shown here is derived from an EMBL/GenBank/DDBJ whole genome shotgun (WGS) entry which is preliminary data.</text>
</comment>
<dbReference type="InterPro" id="IPR004556">
    <property type="entry name" value="HemK-like"/>
</dbReference>
<evidence type="ECO:0000313" key="8">
    <source>
        <dbReference type="Proteomes" id="UP000263094"/>
    </source>
</evidence>
<dbReference type="OrthoDB" id="9800643at2"/>
<dbReference type="InterPro" id="IPR022446">
    <property type="entry name" value="MeTrfrase_put"/>
</dbReference>
<dbReference type="SUPFAM" id="SSF53335">
    <property type="entry name" value="S-adenosyl-L-methionine-dependent methyltransferases"/>
    <property type="match status" value="1"/>
</dbReference>
<keyword evidence="8" id="KW-1185">Reference proteome</keyword>
<dbReference type="RefSeq" id="WP_128557380.1">
    <property type="nucleotide sequence ID" value="NZ_QUAK01000105.1"/>
</dbReference>
<dbReference type="PANTHER" id="PTHR18895">
    <property type="entry name" value="HEMK METHYLTRANSFERASE"/>
    <property type="match status" value="1"/>
</dbReference>
<dbReference type="InterPro" id="IPR029063">
    <property type="entry name" value="SAM-dependent_MTases_sf"/>
</dbReference>
<evidence type="ECO:0000256" key="2">
    <source>
        <dbReference type="ARBA" id="ARBA00022603"/>
    </source>
</evidence>
<dbReference type="Pfam" id="PF05175">
    <property type="entry name" value="MTS"/>
    <property type="match status" value="1"/>
</dbReference>
<dbReference type="NCBIfam" id="TIGR00536">
    <property type="entry name" value="hemK_fam"/>
    <property type="match status" value="1"/>
</dbReference>
<dbReference type="EC" id="2.1.1.297" evidence="1"/>
<dbReference type="Gene3D" id="3.40.50.150">
    <property type="entry name" value="Vaccinia Virus protein VP39"/>
    <property type="match status" value="1"/>
</dbReference>
<evidence type="ECO:0000256" key="5">
    <source>
        <dbReference type="ARBA" id="ARBA00048391"/>
    </source>
</evidence>
<name>A0A372M236_9ACTN</name>
<evidence type="ECO:0000256" key="3">
    <source>
        <dbReference type="ARBA" id="ARBA00022679"/>
    </source>
</evidence>
<dbReference type="AlphaFoldDB" id="A0A372M236"/>
<sequence length="282" mass="28859">MPPSFSFSSGSPASSSAAGPTPVFADVVAELRAAGCVFAEDEARLLLEAADTPDRLATLVRRRADGLPLEHLLGWAEFCGLRIAVGPGVFVPRRRTEFLAGRAAGLARPGSVVVDLCCGSGAVAAAVAEAVPDVVLHAADVEASAVHWARHNVTTRGGRVHRGDLYGALPAELRGRVDVLVVNAPYVPTGSLGLMPPEARDHEPRVALDGGADGLDVQRRVAAGAPDWLAPGGSLLIETGERQSAGTLAAMTAAGLDARVESCAELWATVVVGTLGDGGPDS</sequence>
<dbReference type="Proteomes" id="UP000263094">
    <property type="component" value="Unassembled WGS sequence"/>
</dbReference>
<proteinExistence type="predicted"/>
<evidence type="ECO:0000313" key="7">
    <source>
        <dbReference type="EMBL" id="RFU85004.1"/>
    </source>
</evidence>
<evidence type="ECO:0000256" key="4">
    <source>
        <dbReference type="ARBA" id="ARBA00022691"/>
    </source>
</evidence>
<dbReference type="GO" id="GO:0032259">
    <property type="term" value="P:methylation"/>
    <property type="evidence" value="ECO:0007669"/>
    <property type="project" value="UniProtKB-KW"/>
</dbReference>
<dbReference type="PANTHER" id="PTHR18895:SF74">
    <property type="entry name" value="MTRF1L RELEASE FACTOR GLUTAMINE METHYLTRANSFERASE"/>
    <property type="match status" value="1"/>
</dbReference>
<dbReference type="InterPro" id="IPR050320">
    <property type="entry name" value="N5-glutamine_MTase"/>
</dbReference>